<dbReference type="RefSeq" id="WP_164692703.1">
    <property type="nucleotide sequence ID" value="NZ_JAAIKB010000001.1"/>
</dbReference>
<dbReference type="SMART" id="SM00382">
    <property type="entry name" value="AAA"/>
    <property type="match status" value="1"/>
</dbReference>
<keyword evidence="7" id="KW-0472">Membrane</keyword>
<dbReference type="PANTHER" id="PTHR43297:SF2">
    <property type="entry name" value="DIPEPTIDE TRANSPORT ATP-BINDING PROTEIN DPPD"/>
    <property type="match status" value="1"/>
</dbReference>
<dbReference type="AlphaFoldDB" id="A0A6M1LFB0"/>
<dbReference type="PROSITE" id="PS50893">
    <property type="entry name" value="ABC_TRANSPORTER_2"/>
    <property type="match status" value="1"/>
</dbReference>
<dbReference type="PROSITE" id="PS00211">
    <property type="entry name" value="ABC_TRANSPORTER_1"/>
    <property type="match status" value="1"/>
</dbReference>
<dbReference type="EMBL" id="JAAIKB010000001">
    <property type="protein sequence ID" value="NGM18832.1"/>
    <property type="molecule type" value="Genomic_DNA"/>
</dbReference>
<keyword evidence="6 9" id="KW-0067">ATP-binding</keyword>
<dbReference type="GO" id="GO:0055085">
    <property type="term" value="P:transmembrane transport"/>
    <property type="evidence" value="ECO:0007669"/>
    <property type="project" value="UniProtKB-ARBA"/>
</dbReference>
<dbReference type="InterPro" id="IPR017871">
    <property type="entry name" value="ABC_transporter-like_CS"/>
</dbReference>
<evidence type="ECO:0000256" key="4">
    <source>
        <dbReference type="ARBA" id="ARBA00022475"/>
    </source>
</evidence>
<dbReference type="InterPro" id="IPR013563">
    <property type="entry name" value="Oligopep_ABC_C"/>
</dbReference>
<name>A0A6M1LFB0_9PROT</name>
<reference evidence="9 10" key="1">
    <citation type="submission" date="2020-02" db="EMBL/GenBank/DDBJ databases">
        <authorList>
            <person name="Kim H.M."/>
            <person name="Jeon C.O."/>
        </authorList>
    </citation>
    <scope>NUCLEOTIDE SEQUENCE [LARGE SCALE GENOMIC DNA]</scope>
    <source>
        <strain evidence="9 10">PeD5</strain>
    </source>
</reference>
<comment type="similarity">
    <text evidence="2">Belongs to the ABC transporter superfamily.</text>
</comment>
<keyword evidence="10" id="KW-1185">Reference proteome</keyword>
<accession>A0A6M1LFB0</accession>
<organism evidence="9 10">
    <name type="scientific">Falsiroseomonas algicola</name>
    <dbReference type="NCBI Taxonomy" id="2716930"/>
    <lineage>
        <taxon>Bacteria</taxon>
        <taxon>Pseudomonadati</taxon>
        <taxon>Pseudomonadota</taxon>
        <taxon>Alphaproteobacteria</taxon>
        <taxon>Acetobacterales</taxon>
        <taxon>Roseomonadaceae</taxon>
        <taxon>Falsiroseomonas</taxon>
    </lineage>
</organism>
<keyword evidence="5" id="KW-0547">Nucleotide-binding</keyword>
<proteinExistence type="inferred from homology"/>
<dbReference type="PANTHER" id="PTHR43297">
    <property type="entry name" value="OLIGOPEPTIDE TRANSPORT ATP-BINDING PROTEIN APPD"/>
    <property type="match status" value="1"/>
</dbReference>
<keyword evidence="3" id="KW-0813">Transport</keyword>
<evidence type="ECO:0000256" key="2">
    <source>
        <dbReference type="ARBA" id="ARBA00005417"/>
    </source>
</evidence>
<evidence type="ECO:0000256" key="7">
    <source>
        <dbReference type="ARBA" id="ARBA00023136"/>
    </source>
</evidence>
<evidence type="ECO:0000256" key="6">
    <source>
        <dbReference type="ARBA" id="ARBA00022840"/>
    </source>
</evidence>
<dbReference type="InterPro" id="IPR027417">
    <property type="entry name" value="P-loop_NTPase"/>
</dbReference>
<dbReference type="InterPro" id="IPR003593">
    <property type="entry name" value="AAA+_ATPase"/>
</dbReference>
<protein>
    <submittedName>
        <fullName evidence="9">ABC transporter ATP-binding protein</fullName>
    </submittedName>
</protein>
<dbReference type="Gene3D" id="3.40.50.300">
    <property type="entry name" value="P-loop containing nucleotide triphosphate hydrolases"/>
    <property type="match status" value="1"/>
</dbReference>
<sequence>MTAPLLAVRGLRAVFPTRRGLLRAVDGVDFDIAAGEVLALLGESGSGKSVTSLALMGLLPPSARVEGEVRFQGRDLRAMDPASLRSLRGDALAMVFQEPMASLNPVLSVGRQVAEALVAHGRADRRAAKARAIELFGEVGLSDPARRYDAYPHELSGGMCQRVMIAMAIACDPALLIADEPTTALDVTIQKQILALIDDLRRRRGTAVLLITHDLGVVAENADRVAVMYAGRIVETAPVSALFAAPLHPYTRGLLDSMPDLDDEEAVLHAIPGQVPDLAALPSGCAFAARCPRSSDRCRAEAPPLVDHAPGRAARCWHPLA</sequence>
<evidence type="ECO:0000313" key="10">
    <source>
        <dbReference type="Proteomes" id="UP000475385"/>
    </source>
</evidence>
<evidence type="ECO:0000313" key="9">
    <source>
        <dbReference type="EMBL" id="NGM18832.1"/>
    </source>
</evidence>
<feature type="domain" description="ABC transporter" evidence="8">
    <location>
        <begin position="8"/>
        <end position="255"/>
    </location>
</feature>
<evidence type="ECO:0000256" key="5">
    <source>
        <dbReference type="ARBA" id="ARBA00022741"/>
    </source>
</evidence>
<dbReference type="Pfam" id="PF00005">
    <property type="entry name" value="ABC_tran"/>
    <property type="match status" value="1"/>
</dbReference>
<dbReference type="Proteomes" id="UP000475385">
    <property type="component" value="Unassembled WGS sequence"/>
</dbReference>
<dbReference type="SUPFAM" id="SSF52540">
    <property type="entry name" value="P-loop containing nucleoside triphosphate hydrolases"/>
    <property type="match status" value="1"/>
</dbReference>
<dbReference type="CDD" id="cd03257">
    <property type="entry name" value="ABC_NikE_OppD_transporters"/>
    <property type="match status" value="1"/>
</dbReference>
<dbReference type="Pfam" id="PF08352">
    <property type="entry name" value="oligo_HPY"/>
    <property type="match status" value="1"/>
</dbReference>
<dbReference type="NCBIfam" id="TIGR01727">
    <property type="entry name" value="oligo_HPY"/>
    <property type="match status" value="1"/>
</dbReference>
<comment type="caution">
    <text evidence="9">The sequence shown here is derived from an EMBL/GenBank/DDBJ whole genome shotgun (WGS) entry which is preliminary data.</text>
</comment>
<evidence type="ECO:0000256" key="3">
    <source>
        <dbReference type="ARBA" id="ARBA00022448"/>
    </source>
</evidence>
<keyword evidence="4" id="KW-1003">Cell membrane</keyword>
<dbReference type="GO" id="GO:0015833">
    <property type="term" value="P:peptide transport"/>
    <property type="evidence" value="ECO:0007669"/>
    <property type="project" value="InterPro"/>
</dbReference>
<dbReference type="InterPro" id="IPR050388">
    <property type="entry name" value="ABC_Ni/Peptide_Import"/>
</dbReference>
<dbReference type="GO" id="GO:0005886">
    <property type="term" value="C:plasma membrane"/>
    <property type="evidence" value="ECO:0007669"/>
    <property type="project" value="UniProtKB-SubCell"/>
</dbReference>
<comment type="subcellular location">
    <subcellularLocation>
        <location evidence="1">Cell inner membrane</location>
        <topology evidence="1">Peripheral membrane protein</topology>
    </subcellularLocation>
</comment>
<evidence type="ECO:0000256" key="1">
    <source>
        <dbReference type="ARBA" id="ARBA00004417"/>
    </source>
</evidence>
<gene>
    <name evidence="9" type="ORF">G3576_02325</name>
</gene>
<reference evidence="9 10" key="2">
    <citation type="submission" date="2020-03" db="EMBL/GenBank/DDBJ databases">
        <title>Roseomonas stagni sp. nov., isolated from pond water in Japan.</title>
        <authorList>
            <person name="Furuhata K."/>
            <person name="Miyamoto H."/>
            <person name="Goto K."/>
        </authorList>
    </citation>
    <scope>NUCLEOTIDE SEQUENCE [LARGE SCALE GENOMIC DNA]</scope>
    <source>
        <strain evidence="9 10">PeD5</strain>
    </source>
</reference>
<evidence type="ECO:0000259" key="8">
    <source>
        <dbReference type="PROSITE" id="PS50893"/>
    </source>
</evidence>
<dbReference type="InterPro" id="IPR003439">
    <property type="entry name" value="ABC_transporter-like_ATP-bd"/>
</dbReference>
<dbReference type="GO" id="GO:0016887">
    <property type="term" value="F:ATP hydrolysis activity"/>
    <property type="evidence" value="ECO:0007669"/>
    <property type="project" value="InterPro"/>
</dbReference>
<dbReference type="GO" id="GO:0005524">
    <property type="term" value="F:ATP binding"/>
    <property type="evidence" value="ECO:0007669"/>
    <property type="project" value="UniProtKB-KW"/>
</dbReference>
<dbReference type="FunFam" id="3.40.50.300:FF:000016">
    <property type="entry name" value="Oligopeptide ABC transporter ATP-binding component"/>
    <property type="match status" value="1"/>
</dbReference>